<dbReference type="Gene3D" id="1.10.565.10">
    <property type="entry name" value="Retinoid X Receptor"/>
    <property type="match status" value="1"/>
</dbReference>
<dbReference type="SMART" id="SM00430">
    <property type="entry name" value="HOLI"/>
    <property type="match status" value="1"/>
</dbReference>
<protein>
    <recommendedName>
        <fullName evidence="4">NR LBD domain-containing protein</fullName>
    </recommendedName>
</protein>
<evidence type="ECO:0000256" key="1">
    <source>
        <dbReference type="ARBA" id="ARBA00023015"/>
    </source>
</evidence>
<evidence type="ECO:0000259" key="4">
    <source>
        <dbReference type="PROSITE" id="PS51843"/>
    </source>
</evidence>
<evidence type="ECO:0000256" key="2">
    <source>
        <dbReference type="ARBA" id="ARBA00023163"/>
    </source>
</evidence>
<feature type="domain" description="NR LBD" evidence="4">
    <location>
        <begin position="1"/>
        <end position="204"/>
    </location>
</feature>
<name>A0A0L8H4Z0_OCTBM</name>
<dbReference type="PROSITE" id="PS51843">
    <property type="entry name" value="NR_LBD"/>
    <property type="match status" value="1"/>
</dbReference>
<dbReference type="SUPFAM" id="SSF48508">
    <property type="entry name" value="Nuclear receptor ligand-binding domain"/>
    <property type="match status" value="1"/>
</dbReference>
<organism evidence="5">
    <name type="scientific">Octopus bimaculoides</name>
    <name type="common">California two-spotted octopus</name>
    <dbReference type="NCBI Taxonomy" id="37653"/>
    <lineage>
        <taxon>Eukaryota</taxon>
        <taxon>Metazoa</taxon>
        <taxon>Spiralia</taxon>
        <taxon>Lophotrochozoa</taxon>
        <taxon>Mollusca</taxon>
        <taxon>Cephalopoda</taxon>
        <taxon>Coleoidea</taxon>
        <taxon>Octopodiformes</taxon>
        <taxon>Octopoda</taxon>
        <taxon>Incirrata</taxon>
        <taxon>Octopodidae</taxon>
        <taxon>Octopus</taxon>
    </lineage>
</organism>
<evidence type="ECO:0000313" key="5">
    <source>
        <dbReference type="EMBL" id="KOF84119.1"/>
    </source>
</evidence>
<sequence>MRNLCKDARGSVSRKFWIEWKDREKEREKERGLMKWKRKKVALLNDCWRELFLLSLVQWEVPFSPLALLEHEPELMPGGELNGPPTARLCAEIQHMKEILSRFKLLNIDPMEFTCLKAIVLFRPECPALNDIRAIENYQDQAQLMLTEYIRCHTPHSATRFGKLLMLLPCLRTINAHSMDRLLFRNIIGDIPIETLIMNMFHEDRL</sequence>
<dbReference type="InterPro" id="IPR050274">
    <property type="entry name" value="Nuclear_hormone_rcpt_NR2"/>
</dbReference>
<dbReference type="InterPro" id="IPR001723">
    <property type="entry name" value="Nuclear_hrmn_rcpt"/>
</dbReference>
<keyword evidence="3" id="KW-0675">Receptor</keyword>
<evidence type="ECO:0000256" key="3">
    <source>
        <dbReference type="ARBA" id="ARBA00023170"/>
    </source>
</evidence>
<proteinExistence type="predicted"/>
<accession>A0A0L8H4Z0</accession>
<keyword evidence="1" id="KW-0805">Transcription regulation</keyword>
<dbReference type="PRINTS" id="PR00398">
    <property type="entry name" value="STRDHORMONER"/>
</dbReference>
<keyword evidence="2" id="KW-0804">Transcription</keyword>
<dbReference type="PANTHER" id="PTHR24083">
    <property type="entry name" value="NUCLEAR HORMONE RECEPTOR"/>
    <property type="match status" value="1"/>
</dbReference>
<dbReference type="EMBL" id="KQ419270">
    <property type="protein sequence ID" value="KOF84119.1"/>
    <property type="molecule type" value="Genomic_DNA"/>
</dbReference>
<dbReference type="InterPro" id="IPR035500">
    <property type="entry name" value="NHR-like_dom_sf"/>
</dbReference>
<dbReference type="STRING" id="37653.A0A0L8H4Z0"/>
<dbReference type="Pfam" id="PF00104">
    <property type="entry name" value="Hormone_recep"/>
    <property type="match status" value="1"/>
</dbReference>
<reference evidence="5" key="1">
    <citation type="submission" date="2015-07" db="EMBL/GenBank/DDBJ databases">
        <title>MeaNS - Measles Nucleotide Surveillance Program.</title>
        <authorList>
            <person name="Tran T."/>
            <person name="Druce J."/>
        </authorList>
    </citation>
    <scope>NUCLEOTIDE SEQUENCE</scope>
    <source>
        <strain evidence="5">UCB-OBI-ISO-001</strain>
        <tissue evidence="5">Gonad</tissue>
    </source>
</reference>
<dbReference type="InterPro" id="IPR000536">
    <property type="entry name" value="Nucl_hrmn_rcpt_lig-bd"/>
</dbReference>
<gene>
    <name evidence="5" type="ORF">OCBIM_22022604mg</name>
</gene>
<dbReference type="OrthoDB" id="5771769at2759"/>
<dbReference type="AlphaFoldDB" id="A0A0L8H4Z0"/>